<comment type="similarity">
    <text evidence="3">Belongs to the FdhD family.</text>
</comment>
<dbReference type="PANTHER" id="PTHR30592">
    <property type="entry name" value="FORMATE DEHYDROGENASE"/>
    <property type="match status" value="1"/>
</dbReference>
<feature type="active site" description="Cysteine persulfide intermediate" evidence="3">
    <location>
        <position position="107"/>
    </location>
</feature>
<name>A0ABW0SQ45_9GAMM</name>
<comment type="function">
    <text evidence="3">Required for formate dehydrogenase (FDH) activity. Acts as a sulfur carrier protein that transfers sulfur from IscS to the molybdenum cofactor prior to its insertion into FDH.</text>
</comment>
<gene>
    <name evidence="3 4" type="primary">fdhD</name>
    <name evidence="4" type="ORF">ACFPN1_14380</name>
</gene>
<keyword evidence="2 3" id="KW-0501">Molybdenum cofactor biosynthesis</keyword>
<organism evidence="4 5">
    <name type="scientific">Lysobacter yangpyeongensis</name>
    <dbReference type="NCBI Taxonomy" id="346182"/>
    <lineage>
        <taxon>Bacteria</taxon>
        <taxon>Pseudomonadati</taxon>
        <taxon>Pseudomonadota</taxon>
        <taxon>Gammaproteobacteria</taxon>
        <taxon>Lysobacterales</taxon>
        <taxon>Lysobacteraceae</taxon>
        <taxon>Lysobacter</taxon>
    </lineage>
</organism>
<evidence type="ECO:0000313" key="4">
    <source>
        <dbReference type="EMBL" id="MFC5571248.1"/>
    </source>
</evidence>
<protein>
    <recommendedName>
        <fullName evidence="3">Sulfur carrier protein FdhD</fullName>
    </recommendedName>
</protein>
<comment type="caution">
    <text evidence="3">Lacks conserved residue(s) required for the propagation of feature annotation.</text>
</comment>
<dbReference type="InterPro" id="IPR003786">
    <property type="entry name" value="FdhD"/>
</dbReference>
<reference evidence="5" key="1">
    <citation type="journal article" date="2019" name="Int. J. Syst. Evol. Microbiol.">
        <title>The Global Catalogue of Microorganisms (GCM) 10K type strain sequencing project: providing services to taxonomists for standard genome sequencing and annotation.</title>
        <authorList>
            <consortium name="The Broad Institute Genomics Platform"/>
            <consortium name="The Broad Institute Genome Sequencing Center for Infectious Disease"/>
            <person name="Wu L."/>
            <person name="Ma J."/>
        </authorList>
    </citation>
    <scope>NUCLEOTIDE SEQUENCE [LARGE SCALE GENOMIC DNA]</scope>
    <source>
        <strain evidence="5">KACC 11407</strain>
    </source>
</reference>
<evidence type="ECO:0000313" key="5">
    <source>
        <dbReference type="Proteomes" id="UP001596036"/>
    </source>
</evidence>
<accession>A0ABW0SQ45</accession>
<evidence type="ECO:0000256" key="3">
    <source>
        <dbReference type="HAMAP-Rule" id="MF_00187"/>
    </source>
</evidence>
<dbReference type="InterPro" id="IPR016193">
    <property type="entry name" value="Cytidine_deaminase-like"/>
</dbReference>
<dbReference type="Gene3D" id="3.10.20.10">
    <property type="match status" value="1"/>
</dbReference>
<comment type="caution">
    <text evidence="4">The sequence shown here is derived from an EMBL/GenBank/DDBJ whole genome shotgun (WGS) entry which is preliminary data.</text>
</comment>
<dbReference type="EMBL" id="JBHSNM010000006">
    <property type="protein sequence ID" value="MFC5571248.1"/>
    <property type="molecule type" value="Genomic_DNA"/>
</dbReference>
<proteinExistence type="inferred from homology"/>
<dbReference type="RefSeq" id="WP_386755840.1">
    <property type="nucleotide sequence ID" value="NZ_JBHSNM010000006.1"/>
</dbReference>
<dbReference type="NCBIfam" id="TIGR00129">
    <property type="entry name" value="fdhD_narQ"/>
    <property type="match status" value="1"/>
</dbReference>
<dbReference type="PIRSF" id="PIRSF015626">
    <property type="entry name" value="FdhD"/>
    <property type="match status" value="1"/>
</dbReference>
<dbReference type="PANTHER" id="PTHR30592:SF1">
    <property type="entry name" value="SULFUR CARRIER PROTEIN FDHD"/>
    <property type="match status" value="1"/>
</dbReference>
<dbReference type="Gene3D" id="3.40.140.10">
    <property type="entry name" value="Cytidine Deaminase, domain 2"/>
    <property type="match status" value="1"/>
</dbReference>
<dbReference type="SUPFAM" id="SSF53927">
    <property type="entry name" value="Cytidine deaminase-like"/>
    <property type="match status" value="1"/>
</dbReference>
<sequence length="263" mass="27451">MSDALATVHALRVQAVSRVAHEDAVVVEAPVALLCNGDPFAVMMATPCDLEDFALGFALSEGVVAAADEFRLVDIVHSDSGIALHAAIPQVRHDALRRRTLEGRSGCGLCGVESLQDALRPVPRVAEPAPVSLTRIQAALAALAAQQPLNARSGGVHAAGFAHADGLLVREDVGRHNALDKLIGAMRHADIDPAHGFLVITSRASYEIVHKAAMAGIGIVIAISAPTDLAIRTAQAAGITLAAFARGEALNLYAFPERLLLPE</sequence>
<evidence type="ECO:0000256" key="1">
    <source>
        <dbReference type="ARBA" id="ARBA00022490"/>
    </source>
</evidence>
<evidence type="ECO:0000256" key="2">
    <source>
        <dbReference type="ARBA" id="ARBA00023150"/>
    </source>
</evidence>
<keyword evidence="5" id="KW-1185">Reference proteome</keyword>
<dbReference type="Proteomes" id="UP001596036">
    <property type="component" value="Unassembled WGS sequence"/>
</dbReference>
<keyword evidence="1 3" id="KW-0963">Cytoplasm</keyword>
<dbReference type="Pfam" id="PF02634">
    <property type="entry name" value="FdhD-NarQ"/>
    <property type="match status" value="1"/>
</dbReference>
<dbReference type="HAMAP" id="MF_00187">
    <property type="entry name" value="FdhD"/>
    <property type="match status" value="1"/>
</dbReference>
<comment type="subcellular location">
    <subcellularLocation>
        <location evidence="3">Cytoplasm</location>
    </subcellularLocation>
</comment>